<dbReference type="EMBL" id="JACCKA010000055">
    <property type="protein sequence ID" value="NZA26513.1"/>
    <property type="molecule type" value="Genomic_DNA"/>
</dbReference>
<dbReference type="AlphaFoldDB" id="A0A853JBA7"/>
<accession>A0A853JBA7</accession>
<dbReference type="RefSeq" id="WP_180678303.1">
    <property type="nucleotide sequence ID" value="NZ_JACCKA010000055.1"/>
</dbReference>
<organism evidence="1 2">
    <name type="scientific">Luteimonas salinisoli</name>
    <dbReference type="NCBI Taxonomy" id="2752307"/>
    <lineage>
        <taxon>Bacteria</taxon>
        <taxon>Pseudomonadati</taxon>
        <taxon>Pseudomonadota</taxon>
        <taxon>Gammaproteobacteria</taxon>
        <taxon>Lysobacterales</taxon>
        <taxon>Lysobacteraceae</taxon>
        <taxon>Luteimonas</taxon>
    </lineage>
</organism>
<gene>
    <name evidence="1" type="ORF">H0E84_08950</name>
</gene>
<evidence type="ECO:0000313" key="1">
    <source>
        <dbReference type="EMBL" id="NZA26513.1"/>
    </source>
</evidence>
<dbReference type="Proteomes" id="UP000578091">
    <property type="component" value="Unassembled WGS sequence"/>
</dbReference>
<keyword evidence="2" id="KW-1185">Reference proteome</keyword>
<comment type="caution">
    <text evidence="1">The sequence shown here is derived from an EMBL/GenBank/DDBJ whole genome shotgun (WGS) entry which is preliminary data.</text>
</comment>
<sequence>MANIIEFILDIASRLADRRVTSRRHESDCAEKNDPSALIESLAMPQQWIAGTELADAYRSGCGGAA</sequence>
<proteinExistence type="predicted"/>
<protein>
    <submittedName>
        <fullName evidence="1">Uncharacterized protein</fullName>
    </submittedName>
</protein>
<name>A0A853JBA7_9GAMM</name>
<evidence type="ECO:0000313" key="2">
    <source>
        <dbReference type="Proteomes" id="UP000578091"/>
    </source>
</evidence>
<reference evidence="1 2" key="1">
    <citation type="submission" date="2020-07" db="EMBL/GenBank/DDBJ databases">
        <title>Luteimonas sp. SJ-92.</title>
        <authorList>
            <person name="Huang X.-X."/>
            <person name="Xu L."/>
            <person name="Sun J.-Q."/>
        </authorList>
    </citation>
    <scope>NUCLEOTIDE SEQUENCE [LARGE SCALE GENOMIC DNA]</scope>
    <source>
        <strain evidence="1 2">SJ-92</strain>
    </source>
</reference>